<dbReference type="EMBL" id="BKCJ010003301">
    <property type="protein sequence ID" value="GEU54235.1"/>
    <property type="molecule type" value="Genomic_DNA"/>
</dbReference>
<protein>
    <submittedName>
        <fullName evidence="3">Reverse transcriptase domain-containing protein</fullName>
    </submittedName>
</protein>
<dbReference type="Pfam" id="PF17919">
    <property type="entry name" value="RT_RNaseH_2"/>
    <property type="match status" value="1"/>
</dbReference>
<proteinExistence type="predicted"/>
<reference evidence="3" key="1">
    <citation type="journal article" date="2019" name="Sci. Rep.">
        <title>Draft genome of Tanacetum cinerariifolium, the natural source of mosquito coil.</title>
        <authorList>
            <person name="Yamashiro T."/>
            <person name="Shiraishi A."/>
            <person name="Satake H."/>
            <person name="Nakayama K."/>
        </authorList>
    </citation>
    <scope>NUCLEOTIDE SEQUENCE</scope>
</reference>
<organism evidence="3">
    <name type="scientific">Tanacetum cinerariifolium</name>
    <name type="common">Dalmatian daisy</name>
    <name type="synonym">Chrysanthemum cinerariifolium</name>
    <dbReference type="NCBI Taxonomy" id="118510"/>
    <lineage>
        <taxon>Eukaryota</taxon>
        <taxon>Viridiplantae</taxon>
        <taxon>Streptophyta</taxon>
        <taxon>Embryophyta</taxon>
        <taxon>Tracheophyta</taxon>
        <taxon>Spermatophyta</taxon>
        <taxon>Magnoliopsida</taxon>
        <taxon>eudicotyledons</taxon>
        <taxon>Gunneridae</taxon>
        <taxon>Pentapetalae</taxon>
        <taxon>asterids</taxon>
        <taxon>campanulids</taxon>
        <taxon>Asterales</taxon>
        <taxon>Asteraceae</taxon>
        <taxon>Asteroideae</taxon>
        <taxon>Anthemideae</taxon>
        <taxon>Anthemidinae</taxon>
        <taxon>Tanacetum</taxon>
    </lineage>
</organism>
<name>A0A6L2L1U3_TANCI</name>
<evidence type="ECO:0000259" key="1">
    <source>
        <dbReference type="Pfam" id="PF13456"/>
    </source>
</evidence>
<dbReference type="Gene3D" id="3.30.420.10">
    <property type="entry name" value="Ribonuclease H-like superfamily/Ribonuclease H"/>
    <property type="match status" value="1"/>
</dbReference>
<dbReference type="SUPFAM" id="SSF53098">
    <property type="entry name" value="Ribonuclease H-like"/>
    <property type="match status" value="1"/>
</dbReference>
<gene>
    <name evidence="3" type="ORF">Tci_026213</name>
</gene>
<keyword evidence="3" id="KW-0695">RNA-directed DNA polymerase</keyword>
<dbReference type="Pfam" id="PF13456">
    <property type="entry name" value="RVT_3"/>
    <property type="match status" value="1"/>
</dbReference>
<dbReference type="PANTHER" id="PTHR48475">
    <property type="entry name" value="RIBONUCLEASE H"/>
    <property type="match status" value="1"/>
</dbReference>
<dbReference type="InterPro" id="IPR012337">
    <property type="entry name" value="RNaseH-like_sf"/>
</dbReference>
<dbReference type="GO" id="GO:0004523">
    <property type="term" value="F:RNA-DNA hybrid ribonuclease activity"/>
    <property type="evidence" value="ECO:0007669"/>
    <property type="project" value="InterPro"/>
</dbReference>
<dbReference type="InterPro" id="IPR041577">
    <property type="entry name" value="RT_RNaseH_2"/>
</dbReference>
<keyword evidence="3" id="KW-0548">Nucleotidyltransferase</keyword>
<sequence>MCPHIQEAQSGSHTTVVAGTQKAATKVLALKNRNCFRETSSQKRVFTKNESSVRKCRLEVKTKEAKVDYGGRHVPTMEKMHQISGRNPQHQAKNEESMEEFVKRYKLEYRDVKGASECMKIFGFMHGIINPELIKRLHDKIPKSMDEMMSETRQKQNFKRGNFQNEQRMERKQDRFTLLTKTPREILALDKGKFKPPPSMTNPVEKKNASKFCEFHGEVGRTIDEYQAKIAKKGETSRKDKSLAILMVQPWQRIARQRITQTFSPKSVISFPTIGEEDGTKGPMIIEAVMGGHCVYRIYVDGGSSSEILYEHCFSKFRSKIKNQLIPANTPLVGFSREIIWPLGQISLLVRIGDEEHSTSTLMNFMVVRSPSPYNKIIGRPGQKKRGQAPERNKAISEEVKKLVEANIMKEVHHHSWLSNPVTVKKHDDSWRMCVDFKDLNKACPEDGYPLPERKKSLPFFKTLKKYTKKSDFQWTPEAEGAFKEMKQSIVELPMLTAPKEKKELIMYLAAAKEAISAILMTERDGKQMKDKEELPDPCILFTDGSSCIDGSGAGLIITNPEGMEFTYALRFRFNATNNEAEYEALTAGLRIARQIGVQNLQANVDSKLVANQVNGIYIANESSMIRGENKKADTLSKITSTSFAHMSKQVLVEELREKEIDEKEILVVVEEGGHTWMTPVYEYLTEGILPEKKKKVRTVQRKARRYVMINEVLHKKSFLGLWLWCVGPLQENYVLREIHEGHVACMLDQDPRWQKL</sequence>
<dbReference type="Gene3D" id="3.10.10.10">
    <property type="entry name" value="HIV Type 1 Reverse Transcriptase, subunit A, domain 1"/>
    <property type="match status" value="1"/>
</dbReference>
<dbReference type="AlphaFoldDB" id="A0A6L2L1U3"/>
<keyword evidence="3" id="KW-0808">Transferase</keyword>
<dbReference type="GO" id="GO:0003964">
    <property type="term" value="F:RNA-directed DNA polymerase activity"/>
    <property type="evidence" value="ECO:0007669"/>
    <property type="project" value="UniProtKB-KW"/>
</dbReference>
<feature type="domain" description="RNase H type-1" evidence="1">
    <location>
        <begin position="550"/>
        <end position="648"/>
    </location>
</feature>
<accession>A0A6L2L1U3</accession>
<dbReference type="PANTHER" id="PTHR48475:SF2">
    <property type="entry name" value="RIBONUCLEASE H"/>
    <property type="match status" value="1"/>
</dbReference>
<comment type="caution">
    <text evidence="3">The sequence shown here is derived from an EMBL/GenBank/DDBJ whole genome shotgun (WGS) entry which is preliminary data.</text>
</comment>
<dbReference type="InterPro" id="IPR036397">
    <property type="entry name" value="RNaseH_sf"/>
</dbReference>
<dbReference type="GO" id="GO:0003676">
    <property type="term" value="F:nucleic acid binding"/>
    <property type="evidence" value="ECO:0007669"/>
    <property type="project" value="InterPro"/>
</dbReference>
<dbReference type="SUPFAM" id="SSF56672">
    <property type="entry name" value="DNA/RNA polymerases"/>
    <property type="match status" value="1"/>
</dbReference>
<dbReference type="InterPro" id="IPR043502">
    <property type="entry name" value="DNA/RNA_pol_sf"/>
</dbReference>
<dbReference type="CDD" id="cd09279">
    <property type="entry name" value="RNase_HI_like"/>
    <property type="match status" value="1"/>
</dbReference>
<evidence type="ECO:0000313" key="3">
    <source>
        <dbReference type="EMBL" id="GEU54235.1"/>
    </source>
</evidence>
<evidence type="ECO:0000259" key="2">
    <source>
        <dbReference type="Pfam" id="PF17919"/>
    </source>
</evidence>
<dbReference type="InterPro" id="IPR002156">
    <property type="entry name" value="RNaseH_domain"/>
</dbReference>
<feature type="domain" description="Reverse transcriptase/retrotransposon-derived protein RNase H-like" evidence="2">
    <location>
        <begin position="475"/>
        <end position="528"/>
    </location>
</feature>